<dbReference type="OrthoDB" id="10412385at2759"/>
<dbReference type="EMBL" id="LSRX01000224">
    <property type="protein sequence ID" value="OLQ03894.1"/>
    <property type="molecule type" value="Genomic_DNA"/>
</dbReference>
<name>A0A1Q9E8Z2_SYMMI</name>
<keyword evidence="2" id="KW-1185">Reference proteome</keyword>
<dbReference type="Proteomes" id="UP000186817">
    <property type="component" value="Unassembled WGS sequence"/>
</dbReference>
<accession>A0A1Q9E8Z2</accession>
<proteinExistence type="predicted"/>
<sequence>MKLNATGNELASDMEFNHELQDSIIYLSIQDAVQTLPTFEGSGILDAEVKVNAEVRVLEVGALEQGEDGGQVRALADLAGVLYRRKRGEVPRK</sequence>
<reference evidence="1 2" key="1">
    <citation type="submission" date="2016-02" db="EMBL/GenBank/DDBJ databases">
        <title>Genome analysis of coral dinoflagellate symbionts highlights evolutionary adaptations to a symbiotic lifestyle.</title>
        <authorList>
            <person name="Aranda M."/>
            <person name="Li Y."/>
            <person name="Liew Y.J."/>
            <person name="Baumgarten S."/>
            <person name="Simakov O."/>
            <person name="Wilson M."/>
            <person name="Piel J."/>
            <person name="Ashoor H."/>
            <person name="Bougouffa S."/>
            <person name="Bajic V.B."/>
            <person name="Ryu T."/>
            <person name="Ravasi T."/>
            <person name="Bayer T."/>
            <person name="Micklem G."/>
            <person name="Kim H."/>
            <person name="Bhak J."/>
            <person name="Lajeunesse T.C."/>
            <person name="Voolstra C.R."/>
        </authorList>
    </citation>
    <scope>NUCLEOTIDE SEQUENCE [LARGE SCALE GENOMIC DNA]</scope>
    <source>
        <strain evidence="1 2">CCMP2467</strain>
    </source>
</reference>
<organism evidence="1 2">
    <name type="scientific">Symbiodinium microadriaticum</name>
    <name type="common">Dinoflagellate</name>
    <name type="synonym">Zooxanthella microadriatica</name>
    <dbReference type="NCBI Taxonomy" id="2951"/>
    <lineage>
        <taxon>Eukaryota</taxon>
        <taxon>Sar</taxon>
        <taxon>Alveolata</taxon>
        <taxon>Dinophyceae</taxon>
        <taxon>Suessiales</taxon>
        <taxon>Symbiodiniaceae</taxon>
        <taxon>Symbiodinium</taxon>
    </lineage>
</organism>
<evidence type="ECO:0000313" key="2">
    <source>
        <dbReference type="Proteomes" id="UP000186817"/>
    </source>
</evidence>
<evidence type="ECO:0000313" key="1">
    <source>
        <dbReference type="EMBL" id="OLQ03894.1"/>
    </source>
</evidence>
<comment type="caution">
    <text evidence="1">The sequence shown here is derived from an EMBL/GenBank/DDBJ whole genome shotgun (WGS) entry which is preliminary data.</text>
</comment>
<gene>
    <name evidence="1" type="ORF">AK812_SmicGene13119</name>
</gene>
<protein>
    <submittedName>
        <fullName evidence="1">Uncharacterized protein</fullName>
    </submittedName>
</protein>
<dbReference type="AlphaFoldDB" id="A0A1Q9E8Z2"/>